<dbReference type="EMBL" id="GEBQ01019829">
    <property type="protein sequence ID" value="JAT20148.1"/>
    <property type="molecule type" value="Transcribed_RNA"/>
</dbReference>
<dbReference type="EMBL" id="GEBQ01009451">
    <property type="protein sequence ID" value="JAT30526.1"/>
    <property type="molecule type" value="Transcribed_RNA"/>
</dbReference>
<evidence type="ECO:0000256" key="1">
    <source>
        <dbReference type="SAM" id="MobiDB-lite"/>
    </source>
</evidence>
<gene>
    <name evidence="4" type="ORF">g.1453</name>
    <name evidence="3" type="ORF">g.1454</name>
</gene>
<evidence type="ECO:0000313" key="4">
    <source>
        <dbReference type="EMBL" id="JAT30526.1"/>
    </source>
</evidence>
<reference evidence="4" key="1">
    <citation type="submission" date="2015-11" db="EMBL/GenBank/DDBJ databases">
        <title>De novo transcriptome assembly of four potential Pierce s Disease insect vectors from Arizona vineyards.</title>
        <authorList>
            <person name="Tassone E.E."/>
        </authorList>
    </citation>
    <scope>NUCLEOTIDE SEQUENCE</scope>
</reference>
<feature type="region of interest" description="Disordered" evidence="1">
    <location>
        <begin position="126"/>
        <end position="147"/>
    </location>
</feature>
<feature type="domain" description="Borealin C-terminal" evidence="2">
    <location>
        <begin position="166"/>
        <end position="270"/>
    </location>
</feature>
<sequence length="280" mass="31530">MPRTKQVRKKSSVVNRSNTNEISSSHEYLVDPFSSKALLSREYESDDHLLRDLNTYYDHQKQKNEVAYSRVCEEVKNIFSNILAELPDSIKLTNVHKDIDQCYVGDENLDLNTTVAPTATLRISSPLKPTNTTEFKMPKEPPRANKRCSSRKLLSSVTQGQPAAEVFKTPLMNSRRLLSNATITPKIYNDNPITVMRRPLHGEVAISMDGSPLMVGPTLREDIPTVNVPLQNGKIFSIIPEAGTPPDDLPHFDEITRKYLKTLRDHLRIIAPNSPIQLGS</sequence>
<dbReference type="Pfam" id="PF10512">
    <property type="entry name" value="Borealin"/>
    <property type="match status" value="1"/>
</dbReference>
<dbReference type="AlphaFoldDB" id="A0A1B6M3L4"/>
<proteinExistence type="predicted"/>
<protein>
    <recommendedName>
        <fullName evidence="2">Borealin C-terminal domain-containing protein</fullName>
    </recommendedName>
</protein>
<name>A0A1B6M3L4_9HEMI</name>
<accession>A0A1B6M3L4</accession>
<evidence type="ECO:0000313" key="3">
    <source>
        <dbReference type="EMBL" id="JAT20148.1"/>
    </source>
</evidence>
<organism evidence="4">
    <name type="scientific">Graphocephala atropunctata</name>
    <dbReference type="NCBI Taxonomy" id="36148"/>
    <lineage>
        <taxon>Eukaryota</taxon>
        <taxon>Metazoa</taxon>
        <taxon>Ecdysozoa</taxon>
        <taxon>Arthropoda</taxon>
        <taxon>Hexapoda</taxon>
        <taxon>Insecta</taxon>
        <taxon>Pterygota</taxon>
        <taxon>Neoptera</taxon>
        <taxon>Paraneoptera</taxon>
        <taxon>Hemiptera</taxon>
        <taxon>Auchenorrhyncha</taxon>
        <taxon>Membracoidea</taxon>
        <taxon>Cicadellidae</taxon>
        <taxon>Cicadellinae</taxon>
        <taxon>Cicadellini</taxon>
        <taxon>Graphocephala</taxon>
    </lineage>
</organism>
<dbReference type="InterPro" id="IPR046466">
    <property type="entry name" value="Borealin_C"/>
</dbReference>
<evidence type="ECO:0000259" key="2">
    <source>
        <dbReference type="Pfam" id="PF10512"/>
    </source>
</evidence>